<evidence type="ECO:0000313" key="10">
    <source>
        <dbReference type="Proteomes" id="UP000053750"/>
    </source>
</evidence>
<dbReference type="PANTHER" id="PTHR40448">
    <property type="entry name" value="TWO-COMPONENT SENSOR HISTIDINE KINASE"/>
    <property type="match status" value="1"/>
</dbReference>
<feature type="transmembrane region" description="Helical" evidence="7">
    <location>
        <begin position="12"/>
        <end position="32"/>
    </location>
</feature>
<dbReference type="Pfam" id="PF14689">
    <property type="entry name" value="SPOB_a"/>
    <property type="match status" value="1"/>
</dbReference>
<reference evidence="9 10" key="1">
    <citation type="submission" date="2014-02" db="EMBL/GenBank/DDBJ databases">
        <title>Genome sequence of Paenibacillus darwinianus reveals adaptive mechanisms for survival in Antarctic soils.</title>
        <authorList>
            <person name="Dsouza M."/>
            <person name="Taylor M.W."/>
            <person name="Turner S.J."/>
            <person name="Aislabie J."/>
        </authorList>
    </citation>
    <scope>NUCLEOTIDE SEQUENCE [LARGE SCALE GENOMIC DNA]</scope>
    <source>
        <strain evidence="9 10">CE1</strain>
    </source>
</reference>
<dbReference type="SUPFAM" id="SSF55890">
    <property type="entry name" value="Sporulation response regulatory protein Spo0B"/>
    <property type="match status" value="1"/>
</dbReference>
<keyword evidence="4" id="KW-0418">Kinase</keyword>
<evidence type="ECO:0000256" key="7">
    <source>
        <dbReference type="SAM" id="Phobius"/>
    </source>
</evidence>
<feature type="transmembrane region" description="Helical" evidence="7">
    <location>
        <begin position="202"/>
        <end position="223"/>
    </location>
</feature>
<evidence type="ECO:0000256" key="6">
    <source>
        <dbReference type="ARBA" id="ARBA00023012"/>
    </source>
</evidence>
<feature type="domain" description="Histidine kinase" evidence="8">
    <location>
        <begin position="250"/>
        <end position="444"/>
    </location>
</feature>
<sequence>MNALIPILETLFLYSIPQAVILLRFAFVLLGLPVSPILNLRMLSFAVTVSVLVDISFFTMPVYVHPVIAMLIFVVVARQFFPPLRNWKSLLMVVVINFLLSWTSELSAINFAQLFIDPLSIREGPIYYKIIFLLPVLLIFAGATWLMEKHRYHPGQRIARFLQEAQNTPILYFILLIFIQILMLSLFFATRFWIRYEEVVQTLFYIGIVTILAVSFMTLRLIVKTRDEAIQTTQTAFVNDLMQVFTTIRGQRHDFINHVQVMYSMLKLNKNEQLRHYMEEVVEEIQSINKLADTMPHTAFGVFLKAKTAIASDKKIRFDFDVSEVPQTFSAVKNIDLVRIVGNLVDNAFDEVMKLPAVQRRVSLRIRNDNDEMIVITVSNPGEPLSESYQRDMFSPGFSTKKGEHSGLGLPIVIERTRHYGGQVEVGHNGEEGVIFYVRIPIDTAVIG</sequence>
<keyword evidence="7" id="KW-0472">Membrane</keyword>
<gene>
    <name evidence="9" type="ORF">BG53_09400</name>
</gene>
<evidence type="ECO:0000256" key="2">
    <source>
        <dbReference type="ARBA" id="ARBA00022679"/>
    </source>
</evidence>
<dbReference type="GO" id="GO:0005524">
    <property type="term" value="F:ATP binding"/>
    <property type="evidence" value="ECO:0007669"/>
    <property type="project" value="UniProtKB-KW"/>
</dbReference>
<dbReference type="InterPro" id="IPR036890">
    <property type="entry name" value="HATPase_C_sf"/>
</dbReference>
<proteinExistence type="predicted"/>
<evidence type="ECO:0000256" key="1">
    <source>
        <dbReference type="ARBA" id="ARBA00022553"/>
    </source>
</evidence>
<accession>A0A9W5W8N0</accession>
<keyword evidence="7" id="KW-1133">Transmembrane helix</keyword>
<dbReference type="GO" id="GO:0042802">
    <property type="term" value="F:identical protein binding"/>
    <property type="evidence" value="ECO:0007669"/>
    <property type="project" value="TreeGrafter"/>
</dbReference>
<dbReference type="InterPro" id="IPR039506">
    <property type="entry name" value="SPOB_a"/>
</dbReference>
<keyword evidence="1" id="KW-0597">Phosphoprotein</keyword>
<dbReference type="OrthoDB" id="3173688at2"/>
<dbReference type="InterPro" id="IPR016120">
    <property type="entry name" value="Sig_transdc_His_kin_SpoOB"/>
</dbReference>
<evidence type="ECO:0000313" key="9">
    <source>
        <dbReference type="EMBL" id="EXX91741.1"/>
    </source>
</evidence>
<dbReference type="GO" id="GO:0000155">
    <property type="term" value="F:phosphorelay sensor kinase activity"/>
    <property type="evidence" value="ECO:0007669"/>
    <property type="project" value="InterPro"/>
</dbReference>
<feature type="transmembrane region" description="Helical" evidence="7">
    <location>
        <begin position="63"/>
        <end position="81"/>
    </location>
</feature>
<comment type="caution">
    <text evidence="9">The sequence shown here is derived from an EMBL/GenBank/DDBJ whole genome shotgun (WGS) entry which is preliminary data.</text>
</comment>
<name>A0A9W5W8N0_9BACL</name>
<evidence type="ECO:0000256" key="5">
    <source>
        <dbReference type="ARBA" id="ARBA00022840"/>
    </source>
</evidence>
<dbReference type="SMART" id="SM00387">
    <property type="entry name" value="HATPase_c"/>
    <property type="match status" value="1"/>
</dbReference>
<feature type="transmembrane region" description="Helical" evidence="7">
    <location>
        <begin position="169"/>
        <end position="190"/>
    </location>
</feature>
<dbReference type="SUPFAM" id="SSF55874">
    <property type="entry name" value="ATPase domain of HSP90 chaperone/DNA topoisomerase II/histidine kinase"/>
    <property type="match status" value="1"/>
</dbReference>
<keyword evidence="5" id="KW-0067">ATP-binding</keyword>
<keyword evidence="2" id="KW-0808">Transferase</keyword>
<feature type="transmembrane region" description="Helical" evidence="7">
    <location>
        <begin position="126"/>
        <end position="148"/>
    </location>
</feature>
<dbReference type="PROSITE" id="PS50109">
    <property type="entry name" value="HIS_KIN"/>
    <property type="match status" value="1"/>
</dbReference>
<dbReference type="Proteomes" id="UP000053750">
    <property type="component" value="Unassembled WGS sequence"/>
</dbReference>
<keyword evidence="3" id="KW-0547">Nucleotide-binding</keyword>
<evidence type="ECO:0000256" key="4">
    <source>
        <dbReference type="ARBA" id="ARBA00022777"/>
    </source>
</evidence>
<keyword evidence="7" id="KW-0812">Transmembrane</keyword>
<evidence type="ECO:0000256" key="3">
    <source>
        <dbReference type="ARBA" id="ARBA00022741"/>
    </source>
</evidence>
<dbReference type="Pfam" id="PF02518">
    <property type="entry name" value="HATPase_c"/>
    <property type="match status" value="1"/>
</dbReference>
<dbReference type="Gene3D" id="1.10.287.130">
    <property type="match status" value="1"/>
</dbReference>
<evidence type="ECO:0000259" key="8">
    <source>
        <dbReference type="PROSITE" id="PS50109"/>
    </source>
</evidence>
<dbReference type="PANTHER" id="PTHR40448:SF1">
    <property type="entry name" value="TWO-COMPONENT SENSOR HISTIDINE KINASE"/>
    <property type="match status" value="1"/>
</dbReference>
<dbReference type="EMBL" id="JFHU01000024">
    <property type="protein sequence ID" value="EXX91741.1"/>
    <property type="molecule type" value="Genomic_DNA"/>
</dbReference>
<dbReference type="Gene3D" id="3.30.565.10">
    <property type="entry name" value="Histidine kinase-like ATPase, C-terminal domain"/>
    <property type="match status" value="1"/>
</dbReference>
<keyword evidence="6" id="KW-0902">Two-component regulatory system</keyword>
<feature type="transmembrane region" description="Helical" evidence="7">
    <location>
        <begin position="90"/>
        <end position="114"/>
    </location>
</feature>
<dbReference type="InterPro" id="IPR003594">
    <property type="entry name" value="HATPase_dom"/>
</dbReference>
<organism evidence="9 10">
    <name type="scientific">Paenibacillus darwinianus</name>
    <dbReference type="NCBI Taxonomy" id="1380763"/>
    <lineage>
        <taxon>Bacteria</taxon>
        <taxon>Bacillati</taxon>
        <taxon>Bacillota</taxon>
        <taxon>Bacilli</taxon>
        <taxon>Bacillales</taxon>
        <taxon>Paenibacillaceae</taxon>
        <taxon>Paenibacillus</taxon>
    </lineage>
</organism>
<keyword evidence="10" id="KW-1185">Reference proteome</keyword>
<dbReference type="AlphaFoldDB" id="A0A9W5W8N0"/>
<dbReference type="InterPro" id="IPR005467">
    <property type="entry name" value="His_kinase_dom"/>
</dbReference>
<protein>
    <recommendedName>
        <fullName evidence="8">Histidine kinase domain-containing protein</fullName>
    </recommendedName>
</protein>
<dbReference type="RefSeq" id="WP_036585668.1">
    <property type="nucleotide sequence ID" value="NZ_KK082115.1"/>
</dbReference>